<name>A0AAN6SBM8_9PEZI</name>
<keyword evidence="3" id="KW-1185">Reference proteome</keyword>
<comment type="caution">
    <text evidence="2">The sequence shown here is derived from an EMBL/GenBank/DDBJ whole genome shotgun (WGS) entry which is preliminary data.</text>
</comment>
<sequence>MLGLVSFSSRPCLARSLSIRRATSLLTKTPINRKKQRLPPNHPTKPAPTQRPRKSGFPLYQPEAYLVLDQASGTKELCVDLYTGSLRGDNTKIVALAVHQRGQEPPVQGGECNHYYPLGGRIKLFKSSARG</sequence>
<accession>A0AAN6SBM8</accession>
<evidence type="ECO:0000256" key="1">
    <source>
        <dbReference type="SAM" id="MobiDB-lite"/>
    </source>
</evidence>
<protein>
    <submittedName>
        <fullName evidence="2">Uncharacterized protein</fullName>
    </submittedName>
</protein>
<gene>
    <name evidence="2" type="ORF">QBC32DRAFT_78347</name>
</gene>
<feature type="region of interest" description="Disordered" evidence="1">
    <location>
        <begin position="25"/>
        <end position="56"/>
    </location>
</feature>
<dbReference type="AlphaFoldDB" id="A0AAN6SBM8"/>
<evidence type="ECO:0000313" key="2">
    <source>
        <dbReference type="EMBL" id="KAK3947689.1"/>
    </source>
</evidence>
<dbReference type="EMBL" id="MU859323">
    <property type="protein sequence ID" value="KAK3947689.1"/>
    <property type="molecule type" value="Genomic_DNA"/>
</dbReference>
<reference evidence="2" key="1">
    <citation type="journal article" date="2023" name="Mol. Phylogenet. Evol.">
        <title>Genome-scale phylogeny and comparative genomics of the fungal order Sordariales.</title>
        <authorList>
            <person name="Hensen N."/>
            <person name="Bonometti L."/>
            <person name="Westerberg I."/>
            <person name="Brannstrom I.O."/>
            <person name="Guillou S."/>
            <person name="Cros-Aarteil S."/>
            <person name="Calhoun S."/>
            <person name="Haridas S."/>
            <person name="Kuo A."/>
            <person name="Mondo S."/>
            <person name="Pangilinan J."/>
            <person name="Riley R."/>
            <person name="LaButti K."/>
            <person name="Andreopoulos B."/>
            <person name="Lipzen A."/>
            <person name="Chen C."/>
            <person name="Yan M."/>
            <person name="Daum C."/>
            <person name="Ng V."/>
            <person name="Clum A."/>
            <person name="Steindorff A."/>
            <person name="Ohm R.A."/>
            <person name="Martin F."/>
            <person name="Silar P."/>
            <person name="Natvig D.O."/>
            <person name="Lalanne C."/>
            <person name="Gautier V."/>
            <person name="Ament-Velasquez S.L."/>
            <person name="Kruys A."/>
            <person name="Hutchinson M.I."/>
            <person name="Powell A.J."/>
            <person name="Barry K."/>
            <person name="Miller A.N."/>
            <person name="Grigoriev I.V."/>
            <person name="Debuchy R."/>
            <person name="Gladieux P."/>
            <person name="Hiltunen Thoren M."/>
            <person name="Johannesson H."/>
        </authorList>
    </citation>
    <scope>NUCLEOTIDE SEQUENCE</scope>
    <source>
        <strain evidence="2">CBS 626.80</strain>
    </source>
</reference>
<proteinExistence type="predicted"/>
<evidence type="ECO:0000313" key="3">
    <source>
        <dbReference type="Proteomes" id="UP001303222"/>
    </source>
</evidence>
<organism evidence="2 3">
    <name type="scientific">Pseudoneurospora amorphoporcata</name>
    <dbReference type="NCBI Taxonomy" id="241081"/>
    <lineage>
        <taxon>Eukaryota</taxon>
        <taxon>Fungi</taxon>
        <taxon>Dikarya</taxon>
        <taxon>Ascomycota</taxon>
        <taxon>Pezizomycotina</taxon>
        <taxon>Sordariomycetes</taxon>
        <taxon>Sordariomycetidae</taxon>
        <taxon>Sordariales</taxon>
        <taxon>Sordariaceae</taxon>
        <taxon>Pseudoneurospora</taxon>
    </lineage>
</organism>
<reference evidence="2" key="2">
    <citation type="submission" date="2023-06" db="EMBL/GenBank/DDBJ databases">
        <authorList>
            <consortium name="Lawrence Berkeley National Laboratory"/>
            <person name="Mondo S.J."/>
            <person name="Hensen N."/>
            <person name="Bonometti L."/>
            <person name="Westerberg I."/>
            <person name="Brannstrom I.O."/>
            <person name="Guillou S."/>
            <person name="Cros-Aarteil S."/>
            <person name="Calhoun S."/>
            <person name="Haridas S."/>
            <person name="Kuo A."/>
            <person name="Pangilinan J."/>
            <person name="Riley R."/>
            <person name="Labutti K."/>
            <person name="Andreopoulos B."/>
            <person name="Lipzen A."/>
            <person name="Chen C."/>
            <person name="Yanf M."/>
            <person name="Daum C."/>
            <person name="Ng V."/>
            <person name="Clum A."/>
            <person name="Steindorff A."/>
            <person name="Ohm R."/>
            <person name="Martin F."/>
            <person name="Silar P."/>
            <person name="Natvig D."/>
            <person name="Lalanne C."/>
            <person name="Gautier V."/>
            <person name="Ament-Velasquez S.L."/>
            <person name="Kruys A."/>
            <person name="Hutchinson M.I."/>
            <person name="Powell A.J."/>
            <person name="Barry K."/>
            <person name="Miller A.N."/>
            <person name="Grigoriev I.V."/>
            <person name="Debuchy R."/>
            <person name="Gladieux P."/>
            <person name="Thoren M.H."/>
            <person name="Johannesson H."/>
        </authorList>
    </citation>
    <scope>NUCLEOTIDE SEQUENCE</scope>
    <source>
        <strain evidence="2">CBS 626.80</strain>
    </source>
</reference>
<dbReference type="Proteomes" id="UP001303222">
    <property type="component" value="Unassembled WGS sequence"/>
</dbReference>